<proteinExistence type="predicted"/>
<evidence type="ECO:0000256" key="1">
    <source>
        <dbReference type="SAM" id="MobiDB-lite"/>
    </source>
</evidence>
<sequence length="95" mass="10582">MRTFSARGGLQGCPPVHHGGRHWNQLDCRHTGRVCGTLLEPRRTHSSRGSCLPHRAAGFSQRAVPPGRGHSRRSYLVRGPFFSDSQPFSMQQSCQ</sequence>
<gene>
    <name evidence="2" type="ORF">DILT_LOCUS16179</name>
</gene>
<keyword evidence="3" id="KW-1185">Reference proteome</keyword>
<evidence type="ECO:0000313" key="3">
    <source>
        <dbReference type="Proteomes" id="UP000281553"/>
    </source>
</evidence>
<reference evidence="2 3" key="1">
    <citation type="submission" date="2018-11" db="EMBL/GenBank/DDBJ databases">
        <authorList>
            <consortium name="Pathogen Informatics"/>
        </authorList>
    </citation>
    <scope>NUCLEOTIDE SEQUENCE [LARGE SCALE GENOMIC DNA]</scope>
</reference>
<organism evidence="2 3">
    <name type="scientific">Dibothriocephalus latus</name>
    <name type="common">Fish tapeworm</name>
    <name type="synonym">Diphyllobothrium latum</name>
    <dbReference type="NCBI Taxonomy" id="60516"/>
    <lineage>
        <taxon>Eukaryota</taxon>
        <taxon>Metazoa</taxon>
        <taxon>Spiralia</taxon>
        <taxon>Lophotrochozoa</taxon>
        <taxon>Platyhelminthes</taxon>
        <taxon>Cestoda</taxon>
        <taxon>Eucestoda</taxon>
        <taxon>Diphyllobothriidea</taxon>
        <taxon>Diphyllobothriidae</taxon>
        <taxon>Dibothriocephalus</taxon>
    </lineage>
</organism>
<protein>
    <submittedName>
        <fullName evidence="2">Uncharacterized protein</fullName>
    </submittedName>
</protein>
<accession>A0A3P7QN93</accession>
<dbReference type="AlphaFoldDB" id="A0A3P7QN93"/>
<dbReference type="EMBL" id="UYRU01083430">
    <property type="protein sequence ID" value="VDN33222.1"/>
    <property type="molecule type" value="Genomic_DNA"/>
</dbReference>
<feature type="region of interest" description="Disordered" evidence="1">
    <location>
        <begin position="1"/>
        <end position="20"/>
    </location>
</feature>
<dbReference type="Proteomes" id="UP000281553">
    <property type="component" value="Unassembled WGS sequence"/>
</dbReference>
<evidence type="ECO:0000313" key="2">
    <source>
        <dbReference type="EMBL" id="VDN33222.1"/>
    </source>
</evidence>
<name>A0A3P7QN93_DIBLA</name>